<feature type="region of interest" description="Disordered" evidence="1">
    <location>
        <begin position="122"/>
        <end position="145"/>
    </location>
</feature>
<sequence length="163" mass="18209">MPVQSVCLFFLESLLNYLPYNSQKKNAWKQNFGTLRPGGQLSRKSSPIVISIFSLILTLLHGDAILEAVTETLDVLADMNTRLERLSRTPCLNAPTPEFAFQNIENACENIEQDFSTVEIPPHTSSTSDSFTSDLVHTTGSTSTSHHRDVAKSLKFYSCRKKL</sequence>
<name>A0A8K0DA17_IGNLU</name>
<dbReference type="EMBL" id="VTPC01002640">
    <property type="protein sequence ID" value="KAF2899777.1"/>
    <property type="molecule type" value="Genomic_DNA"/>
</dbReference>
<keyword evidence="3" id="KW-1185">Reference proteome</keyword>
<dbReference type="AlphaFoldDB" id="A0A8K0DA17"/>
<dbReference type="Proteomes" id="UP000801492">
    <property type="component" value="Unassembled WGS sequence"/>
</dbReference>
<gene>
    <name evidence="2" type="ORF">ILUMI_06407</name>
</gene>
<accession>A0A8K0DA17</accession>
<evidence type="ECO:0000313" key="2">
    <source>
        <dbReference type="EMBL" id="KAF2899777.1"/>
    </source>
</evidence>
<feature type="compositionally biased region" description="Low complexity" evidence="1">
    <location>
        <begin position="124"/>
        <end position="144"/>
    </location>
</feature>
<proteinExistence type="predicted"/>
<organism evidence="2 3">
    <name type="scientific">Ignelater luminosus</name>
    <name type="common">Cucubano</name>
    <name type="synonym">Pyrophorus luminosus</name>
    <dbReference type="NCBI Taxonomy" id="2038154"/>
    <lineage>
        <taxon>Eukaryota</taxon>
        <taxon>Metazoa</taxon>
        <taxon>Ecdysozoa</taxon>
        <taxon>Arthropoda</taxon>
        <taxon>Hexapoda</taxon>
        <taxon>Insecta</taxon>
        <taxon>Pterygota</taxon>
        <taxon>Neoptera</taxon>
        <taxon>Endopterygota</taxon>
        <taxon>Coleoptera</taxon>
        <taxon>Polyphaga</taxon>
        <taxon>Elateriformia</taxon>
        <taxon>Elateroidea</taxon>
        <taxon>Elateridae</taxon>
        <taxon>Agrypninae</taxon>
        <taxon>Pyrophorini</taxon>
        <taxon>Ignelater</taxon>
    </lineage>
</organism>
<evidence type="ECO:0000313" key="3">
    <source>
        <dbReference type="Proteomes" id="UP000801492"/>
    </source>
</evidence>
<reference evidence="2" key="1">
    <citation type="submission" date="2019-08" db="EMBL/GenBank/DDBJ databases">
        <title>The genome of the North American firefly Photinus pyralis.</title>
        <authorList>
            <consortium name="Photinus pyralis genome working group"/>
            <person name="Fallon T.R."/>
            <person name="Sander Lower S.E."/>
            <person name="Weng J.-K."/>
        </authorList>
    </citation>
    <scope>NUCLEOTIDE SEQUENCE</scope>
    <source>
        <strain evidence="2">TRF0915ILg1</strain>
        <tissue evidence="2">Whole body</tissue>
    </source>
</reference>
<protein>
    <submittedName>
        <fullName evidence="2">Uncharacterized protein</fullName>
    </submittedName>
</protein>
<evidence type="ECO:0000256" key="1">
    <source>
        <dbReference type="SAM" id="MobiDB-lite"/>
    </source>
</evidence>
<comment type="caution">
    <text evidence="2">The sequence shown here is derived from an EMBL/GenBank/DDBJ whole genome shotgun (WGS) entry which is preliminary data.</text>
</comment>